<keyword evidence="5 12" id="KW-0812">Transmembrane</keyword>
<sequence length="321" mass="36961">MENQSRIDEFLLHGFPNTKELRIFHIIIFLLIYLVSLIENLVIITVILYSHQLHSPMYFFLANLSFQDLGSISVTVPKSMLNSLMNTETISNSGCFCQVFFFVFFVMSHLFLLVVMAYDRYVAICNPLHYEMVMNKKVCVQMATSAWMGGFFYSALYIGNLSTVEFCSRIINQFFCEIPQLLKISCSESYVAEEQALIFGSCVGFFLFALIIFSYVKIFRAVLQIPSTQGKQKAFSTCLPHLIVICLFIVSGTFAYLRPTYRSPSTSDLLISLFYSVVPPLINPLIYSVRNHELKMAFWKLVFHTCSYPFCKNHSQFQLHL</sequence>
<proteinExistence type="predicted"/>
<gene>
    <name evidence="14" type="ORF">NXF25_020639</name>
</gene>
<feature type="transmembrane region" description="Helical" evidence="12">
    <location>
        <begin position="23"/>
        <end position="50"/>
    </location>
</feature>
<dbReference type="PRINTS" id="PR00237">
    <property type="entry name" value="GPCRRHODOPSN"/>
</dbReference>
<feature type="transmembrane region" description="Helical" evidence="12">
    <location>
        <begin position="197"/>
        <end position="216"/>
    </location>
</feature>
<evidence type="ECO:0000256" key="3">
    <source>
        <dbReference type="ARBA" id="ARBA00022475"/>
    </source>
</evidence>
<dbReference type="GO" id="GO:0004930">
    <property type="term" value="F:G protein-coupled receptor activity"/>
    <property type="evidence" value="ECO:0007669"/>
    <property type="project" value="UniProtKB-KW"/>
</dbReference>
<dbReference type="SUPFAM" id="SSF81321">
    <property type="entry name" value="Family A G protein-coupled receptor-like"/>
    <property type="match status" value="1"/>
</dbReference>
<comment type="caution">
    <text evidence="14">The sequence shown here is derived from an EMBL/GenBank/DDBJ whole genome shotgun (WGS) entry which is preliminary data.</text>
</comment>
<keyword evidence="15" id="KW-1185">Reference proteome</keyword>
<reference evidence="14 15" key="1">
    <citation type="journal article" date="2024" name="Proc. Natl. Acad. Sci. U.S.A.">
        <title>The genetic regulatory architecture and epigenomic basis for age-related changes in rattlesnake venom.</title>
        <authorList>
            <person name="Hogan M.P."/>
            <person name="Holding M.L."/>
            <person name="Nystrom G.S."/>
            <person name="Colston T.J."/>
            <person name="Bartlett D.A."/>
            <person name="Mason A.J."/>
            <person name="Ellsworth S.A."/>
            <person name="Rautsaw R.M."/>
            <person name="Lawrence K.C."/>
            <person name="Strickland J.L."/>
            <person name="He B."/>
            <person name="Fraser P."/>
            <person name="Margres M.J."/>
            <person name="Gilbert D.M."/>
            <person name="Gibbs H.L."/>
            <person name="Parkinson C.L."/>
            <person name="Rokyta D.R."/>
        </authorList>
    </citation>
    <scope>NUCLEOTIDE SEQUENCE [LARGE SCALE GENOMIC DNA]</scope>
    <source>
        <strain evidence="14">DRR0105</strain>
    </source>
</reference>
<evidence type="ECO:0000256" key="5">
    <source>
        <dbReference type="ARBA" id="ARBA00022692"/>
    </source>
</evidence>
<evidence type="ECO:0000256" key="10">
    <source>
        <dbReference type="ARBA" id="ARBA00023170"/>
    </source>
</evidence>
<keyword evidence="11" id="KW-0807">Transducer</keyword>
<name>A0AAW1B6Y5_CROAD</name>
<evidence type="ECO:0000256" key="7">
    <source>
        <dbReference type="ARBA" id="ARBA00022989"/>
    </source>
</evidence>
<dbReference type="Pfam" id="PF13853">
    <property type="entry name" value="7tm_4"/>
    <property type="match status" value="1"/>
</dbReference>
<evidence type="ECO:0000259" key="13">
    <source>
        <dbReference type="PROSITE" id="PS50262"/>
    </source>
</evidence>
<dbReference type="AlphaFoldDB" id="A0AAW1B6Y5"/>
<evidence type="ECO:0000256" key="8">
    <source>
        <dbReference type="ARBA" id="ARBA00023040"/>
    </source>
</evidence>
<evidence type="ECO:0000256" key="11">
    <source>
        <dbReference type="ARBA" id="ARBA00023224"/>
    </source>
</evidence>
<feature type="domain" description="G-protein coupled receptors family 1 profile" evidence="13">
    <location>
        <begin position="39"/>
        <end position="287"/>
    </location>
</feature>
<dbReference type="CDD" id="cd15227">
    <property type="entry name" value="7tmA_OR14-like"/>
    <property type="match status" value="1"/>
</dbReference>
<dbReference type="InterPro" id="IPR017452">
    <property type="entry name" value="GPCR_Rhodpsn_7TM"/>
</dbReference>
<accession>A0AAW1B6Y5</accession>
<dbReference type="FunFam" id="1.20.1070.10:FF:000037">
    <property type="entry name" value="Olfactory receptor"/>
    <property type="match status" value="1"/>
</dbReference>
<evidence type="ECO:0000256" key="2">
    <source>
        <dbReference type="ARBA" id="ARBA00004651"/>
    </source>
</evidence>
<dbReference type="PROSITE" id="PS50262">
    <property type="entry name" value="G_PROTEIN_RECEP_F1_2"/>
    <property type="match status" value="1"/>
</dbReference>
<dbReference type="Gene3D" id="1.20.1070.10">
    <property type="entry name" value="Rhodopsin 7-helix transmembrane proteins"/>
    <property type="match status" value="1"/>
</dbReference>
<comment type="function">
    <text evidence="1">Odorant receptor.</text>
</comment>
<keyword evidence="6" id="KW-0552">Olfaction</keyword>
<protein>
    <submittedName>
        <fullName evidence="14">Olfactory receptor</fullName>
    </submittedName>
</protein>
<dbReference type="GO" id="GO:0005886">
    <property type="term" value="C:plasma membrane"/>
    <property type="evidence" value="ECO:0007669"/>
    <property type="project" value="UniProtKB-SubCell"/>
</dbReference>
<evidence type="ECO:0000313" key="14">
    <source>
        <dbReference type="EMBL" id="KAK9397278.1"/>
    </source>
</evidence>
<dbReference type="Proteomes" id="UP001474421">
    <property type="component" value="Unassembled WGS sequence"/>
</dbReference>
<keyword evidence="10 14" id="KW-0675">Receptor</keyword>
<feature type="transmembrane region" description="Helical" evidence="12">
    <location>
        <begin position="237"/>
        <end position="257"/>
    </location>
</feature>
<keyword evidence="9 12" id="KW-0472">Membrane</keyword>
<dbReference type="EMBL" id="JAOTOJ010000008">
    <property type="protein sequence ID" value="KAK9397278.1"/>
    <property type="molecule type" value="Genomic_DNA"/>
</dbReference>
<dbReference type="InterPro" id="IPR050516">
    <property type="entry name" value="Olfactory_GPCR"/>
</dbReference>
<comment type="subcellular location">
    <subcellularLocation>
        <location evidence="2">Cell membrane</location>
        <topology evidence="2">Multi-pass membrane protein</topology>
    </subcellularLocation>
</comment>
<evidence type="ECO:0000256" key="12">
    <source>
        <dbReference type="SAM" id="Phobius"/>
    </source>
</evidence>
<evidence type="ECO:0000256" key="9">
    <source>
        <dbReference type="ARBA" id="ARBA00023136"/>
    </source>
</evidence>
<keyword evidence="8" id="KW-0297">G-protein coupled receptor</keyword>
<organism evidence="14 15">
    <name type="scientific">Crotalus adamanteus</name>
    <name type="common">Eastern diamondback rattlesnake</name>
    <dbReference type="NCBI Taxonomy" id="8729"/>
    <lineage>
        <taxon>Eukaryota</taxon>
        <taxon>Metazoa</taxon>
        <taxon>Chordata</taxon>
        <taxon>Craniata</taxon>
        <taxon>Vertebrata</taxon>
        <taxon>Euteleostomi</taxon>
        <taxon>Lepidosauria</taxon>
        <taxon>Squamata</taxon>
        <taxon>Bifurcata</taxon>
        <taxon>Unidentata</taxon>
        <taxon>Episquamata</taxon>
        <taxon>Toxicofera</taxon>
        <taxon>Serpentes</taxon>
        <taxon>Colubroidea</taxon>
        <taxon>Viperidae</taxon>
        <taxon>Crotalinae</taxon>
        <taxon>Crotalus</taxon>
    </lineage>
</organism>
<dbReference type="GO" id="GO:0004984">
    <property type="term" value="F:olfactory receptor activity"/>
    <property type="evidence" value="ECO:0007669"/>
    <property type="project" value="InterPro"/>
</dbReference>
<feature type="transmembrane region" description="Helical" evidence="12">
    <location>
        <begin position="138"/>
        <end position="158"/>
    </location>
</feature>
<dbReference type="PRINTS" id="PR00245">
    <property type="entry name" value="OLFACTORYR"/>
</dbReference>
<evidence type="ECO:0000256" key="1">
    <source>
        <dbReference type="ARBA" id="ARBA00002936"/>
    </source>
</evidence>
<keyword evidence="3" id="KW-1003">Cell membrane</keyword>
<evidence type="ECO:0000313" key="15">
    <source>
        <dbReference type="Proteomes" id="UP001474421"/>
    </source>
</evidence>
<dbReference type="InterPro" id="IPR000276">
    <property type="entry name" value="GPCR_Rhodpsn"/>
</dbReference>
<dbReference type="PANTHER" id="PTHR26452">
    <property type="entry name" value="OLFACTORY RECEPTOR"/>
    <property type="match status" value="1"/>
</dbReference>
<evidence type="ECO:0000256" key="4">
    <source>
        <dbReference type="ARBA" id="ARBA00022606"/>
    </source>
</evidence>
<feature type="transmembrane region" description="Helical" evidence="12">
    <location>
        <begin position="269"/>
        <end position="289"/>
    </location>
</feature>
<keyword evidence="7 12" id="KW-1133">Transmembrane helix</keyword>
<keyword evidence="4" id="KW-0716">Sensory transduction</keyword>
<feature type="transmembrane region" description="Helical" evidence="12">
    <location>
        <begin position="96"/>
        <end position="118"/>
    </location>
</feature>
<dbReference type="InterPro" id="IPR000725">
    <property type="entry name" value="Olfact_rcpt"/>
</dbReference>
<evidence type="ECO:0000256" key="6">
    <source>
        <dbReference type="ARBA" id="ARBA00022725"/>
    </source>
</evidence>